<dbReference type="EMBL" id="BSYO01000037">
    <property type="protein sequence ID" value="GMH30106.1"/>
    <property type="molecule type" value="Genomic_DNA"/>
</dbReference>
<evidence type="ECO:0000313" key="3">
    <source>
        <dbReference type="EMBL" id="GMH30106.1"/>
    </source>
</evidence>
<dbReference type="InterPro" id="IPR032001">
    <property type="entry name" value="SAWADEE_dom"/>
</dbReference>
<evidence type="ECO:0000259" key="2">
    <source>
        <dbReference type="Pfam" id="PF16719"/>
    </source>
</evidence>
<name>A0AAD3Y7X8_NEPGR</name>
<gene>
    <name evidence="3" type="ORF">Nepgr_031949</name>
</gene>
<keyword evidence="4" id="KW-1185">Reference proteome</keyword>
<accession>A0AAD3Y7X8</accession>
<dbReference type="Proteomes" id="UP001279734">
    <property type="component" value="Unassembled WGS sequence"/>
</dbReference>
<dbReference type="Pfam" id="PF16719">
    <property type="entry name" value="SAWADEE"/>
    <property type="match status" value="1"/>
</dbReference>
<evidence type="ECO:0000256" key="1">
    <source>
        <dbReference type="SAM" id="MobiDB-lite"/>
    </source>
</evidence>
<dbReference type="PANTHER" id="PTHR33827">
    <property type="entry name" value="PROTEIN SAWADEE HOMEODOMAIN HOMOLOG 2"/>
    <property type="match status" value="1"/>
</dbReference>
<proteinExistence type="predicted"/>
<organism evidence="3 4">
    <name type="scientific">Nepenthes gracilis</name>
    <name type="common">Slender pitcher plant</name>
    <dbReference type="NCBI Taxonomy" id="150966"/>
    <lineage>
        <taxon>Eukaryota</taxon>
        <taxon>Viridiplantae</taxon>
        <taxon>Streptophyta</taxon>
        <taxon>Embryophyta</taxon>
        <taxon>Tracheophyta</taxon>
        <taxon>Spermatophyta</taxon>
        <taxon>Magnoliopsida</taxon>
        <taxon>eudicotyledons</taxon>
        <taxon>Gunneridae</taxon>
        <taxon>Pentapetalae</taxon>
        <taxon>Caryophyllales</taxon>
        <taxon>Nepenthaceae</taxon>
        <taxon>Nepenthes</taxon>
    </lineage>
</organism>
<evidence type="ECO:0000313" key="4">
    <source>
        <dbReference type="Proteomes" id="UP001279734"/>
    </source>
</evidence>
<sequence>MADTARGREVELEAMRKSDSSWHPCQVSLSYHGGLIVDVEHQDSKDMILNKEEVFSHLRIRSIPLQVDDCSQIQEGEHVLAAFPSNSESLFFDAVVVKAVRVRHSKRASCRCNFAVKWLSLGSENLTLPSNSILKLATDSINTHPIIASFLNSVKIPSCSATSPHTVPDETDGEYDLHGALEKQIEEISNLVDVPKKDILEDILLGAKQDSTKGQALTKLVDQYPVSKLHVKEANGGNHLRRSTRSQGKTQREMHDILPLPTSTLEVSLESRSPLSPLAARAALASLVSHPHLPQNLYFSKERNHVSITNDTTHKHIALRLFDGTKSSMGFDSCHQNSIKNSLASITTSGLNSDSQYIFEPLLSTKEGGASHKVLHVEEISRTLTVEGKNADDPSIVTTSGKKLNSLKEKGSTQPVKTTRLSCSAVQREIEIFGGEVKARNLAEDAMSKALNSSTVLNCSSDCKGEEISTYKSKHAFQESDLAEYTEQDASEETAAHTRSNLAKMNKKQKRSSAVQPRQNTSGEGLLNTKGNPDQKKSNSSKKQPSRFSPRLRLLHRNRSGARS</sequence>
<feature type="compositionally biased region" description="Polar residues" evidence="1">
    <location>
        <begin position="512"/>
        <end position="523"/>
    </location>
</feature>
<feature type="compositionally biased region" description="Basic residues" evidence="1">
    <location>
        <begin position="553"/>
        <end position="564"/>
    </location>
</feature>
<feature type="domain" description="SAWADEE" evidence="2">
    <location>
        <begin position="9"/>
        <end position="120"/>
    </location>
</feature>
<feature type="region of interest" description="Disordered" evidence="1">
    <location>
        <begin position="483"/>
        <end position="564"/>
    </location>
</feature>
<comment type="caution">
    <text evidence="3">The sequence shown here is derived from an EMBL/GenBank/DDBJ whole genome shotgun (WGS) entry which is preliminary data.</text>
</comment>
<dbReference type="AlphaFoldDB" id="A0AAD3Y7X8"/>
<dbReference type="InterPro" id="IPR039276">
    <property type="entry name" value="SHH1/2"/>
</dbReference>
<dbReference type="GO" id="GO:0003682">
    <property type="term" value="F:chromatin binding"/>
    <property type="evidence" value="ECO:0007669"/>
    <property type="project" value="InterPro"/>
</dbReference>
<dbReference type="PANTHER" id="PTHR33827:SF9">
    <property type="entry name" value="SAWADEE DOMAIN-CONTAINING PROTEIN"/>
    <property type="match status" value="1"/>
</dbReference>
<feature type="compositionally biased region" description="Acidic residues" evidence="1">
    <location>
        <begin position="483"/>
        <end position="492"/>
    </location>
</feature>
<reference evidence="3" key="1">
    <citation type="submission" date="2023-05" db="EMBL/GenBank/DDBJ databases">
        <title>Nepenthes gracilis genome sequencing.</title>
        <authorList>
            <person name="Fukushima K."/>
        </authorList>
    </citation>
    <scope>NUCLEOTIDE SEQUENCE</scope>
    <source>
        <strain evidence="3">SING2019-196</strain>
    </source>
</reference>
<protein>
    <recommendedName>
        <fullName evidence="2">SAWADEE domain-containing protein</fullName>
    </recommendedName>
</protein>
<dbReference type="Gene3D" id="2.30.30.140">
    <property type="match status" value="1"/>
</dbReference>